<sequence length="329" mass="34659">MDLDALTAVRADQWARLDELARRRRLDGAEADELARLYQAVATDLSTVRSTAPDPTAVANLSGSLSRARARLAGAHEPAWSDVVRFAVVSAPAALYRIRWWIAGVAFASVAVAVVVGWWVATDPGALASLGPKSARDQYVLHDFGDYYAPGSTFASVVWTNNAWLSAVCVALGITGIGPVWVLFTNAVNVGSIGGLMATYGRLDVFFASILPHGMLELTALFTAGAAGLRIFWTLVDPGPRPRARALAEEGRALFTVAITLVMALAVSGLIEGFVTGSALPEWLKLTIGALALAAFWAYVLVLGGRAARAGETGDVDAQRAGDVRPVAA</sequence>
<keyword evidence="3" id="KW-1185">Reference proteome</keyword>
<name>A0A5P9QC89_9MICO</name>
<dbReference type="Pfam" id="PF01944">
    <property type="entry name" value="SpoIIM"/>
    <property type="match status" value="1"/>
</dbReference>
<accession>A0A5P9QC89</accession>
<feature type="transmembrane region" description="Helical" evidence="1">
    <location>
        <begin position="100"/>
        <end position="121"/>
    </location>
</feature>
<dbReference type="KEGG" id="lxl:KDY119_02570"/>
<keyword evidence="1" id="KW-0812">Transmembrane</keyword>
<dbReference type="PANTHER" id="PTHR35337">
    <property type="entry name" value="SLR1478 PROTEIN"/>
    <property type="match status" value="1"/>
</dbReference>
<keyword evidence="1" id="KW-0472">Membrane</keyword>
<reference evidence="2 3" key="1">
    <citation type="submission" date="2019-10" db="EMBL/GenBank/DDBJ databases">
        <title>Genome sequence of Luteimicrobium xylanilyticum HY-24.</title>
        <authorList>
            <person name="Kim D.Y."/>
            <person name="Park H.-Y."/>
        </authorList>
    </citation>
    <scope>NUCLEOTIDE SEQUENCE [LARGE SCALE GENOMIC DNA]</scope>
    <source>
        <strain evidence="2 3">HY-24</strain>
    </source>
</reference>
<dbReference type="PANTHER" id="PTHR35337:SF1">
    <property type="entry name" value="SLR1478 PROTEIN"/>
    <property type="match status" value="1"/>
</dbReference>
<dbReference type="Proteomes" id="UP000326702">
    <property type="component" value="Chromosome"/>
</dbReference>
<protein>
    <recommendedName>
        <fullName evidence="4">Stage II sporulation protein M</fullName>
    </recommendedName>
</protein>
<evidence type="ECO:0000313" key="3">
    <source>
        <dbReference type="Proteomes" id="UP000326702"/>
    </source>
</evidence>
<dbReference type="EMBL" id="CP045529">
    <property type="protein sequence ID" value="QFU99044.1"/>
    <property type="molecule type" value="Genomic_DNA"/>
</dbReference>
<proteinExistence type="predicted"/>
<keyword evidence="1" id="KW-1133">Transmembrane helix</keyword>
<evidence type="ECO:0000313" key="2">
    <source>
        <dbReference type="EMBL" id="QFU99044.1"/>
    </source>
</evidence>
<organism evidence="2 3">
    <name type="scientific">Luteimicrobium xylanilyticum</name>
    <dbReference type="NCBI Taxonomy" id="1133546"/>
    <lineage>
        <taxon>Bacteria</taxon>
        <taxon>Bacillati</taxon>
        <taxon>Actinomycetota</taxon>
        <taxon>Actinomycetes</taxon>
        <taxon>Micrococcales</taxon>
        <taxon>Luteimicrobium</taxon>
    </lineage>
</organism>
<feature type="transmembrane region" description="Helical" evidence="1">
    <location>
        <begin position="253"/>
        <end position="271"/>
    </location>
</feature>
<feature type="transmembrane region" description="Helical" evidence="1">
    <location>
        <begin position="163"/>
        <end position="184"/>
    </location>
</feature>
<dbReference type="AlphaFoldDB" id="A0A5P9QC89"/>
<dbReference type="RefSeq" id="WP_036948117.1">
    <property type="nucleotide sequence ID" value="NZ_BAABIH010000006.1"/>
</dbReference>
<evidence type="ECO:0000256" key="1">
    <source>
        <dbReference type="SAM" id="Phobius"/>
    </source>
</evidence>
<feature type="transmembrane region" description="Helical" evidence="1">
    <location>
        <begin position="283"/>
        <end position="302"/>
    </location>
</feature>
<evidence type="ECO:0008006" key="4">
    <source>
        <dbReference type="Google" id="ProtNLM"/>
    </source>
</evidence>
<feature type="transmembrane region" description="Helical" evidence="1">
    <location>
        <begin position="205"/>
        <end position="233"/>
    </location>
</feature>
<dbReference type="OrthoDB" id="5243448at2"/>
<gene>
    <name evidence="2" type="ORF">KDY119_02570</name>
</gene>
<dbReference type="InterPro" id="IPR002798">
    <property type="entry name" value="SpoIIM-like"/>
</dbReference>